<evidence type="ECO:0000256" key="5">
    <source>
        <dbReference type="SAM" id="MobiDB-lite"/>
    </source>
</evidence>
<keyword evidence="7" id="KW-0255">Endonuclease</keyword>
<keyword evidence="3" id="KW-0539">Nucleus</keyword>
<dbReference type="Proteomes" id="UP000650582">
    <property type="component" value="Unassembled WGS sequence"/>
</dbReference>
<feature type="region of interest" description="Disordered" evidence="5">
    <location>
        <begin position="601"/>
        <end position="630"/>
    </location>
</feature>
<protein>
    <submittedName>
        <fullName evidence="7">DNA repair protein endonuclease SAE2/CtIP C-terminus</fullName>
    </submittedName>
</protein>
<organism evidence="7 8">
    <name type="scientific">Rhizoctonia solani</name>
    <dbReference type="NCBI Taxonomy" id="456999"/>
    <lineage>
        <taxon>Eukaryota</taxon>
        <taxon>Fungi</taxon>
        <taxon>Dikarya</taxon>
        <taxon>Basidiomycota</taxon>
        <taxon>Agaricomycotina</taxon>
        <taxon>Agaricomycetes</taxon>
        <taxon>Cantharellales</taxon>
        <taxon>Ceratobasidiaceae</taxon>
        <taxon>Rhizoctonia</taxon>
    </lineage>
</organism>
<feature type="domain" description="DNA endonuclease activator Ctp1 C-terminal" evidence="6">
    <location>
        <begin position="559"/>
        <end position="673"/>
    </location>
</feature>
<sequence length="736" mass="81425">MANSGSKFTSRVQQQAASLVRAIERIHEEESGIFVTRADNISRENDRLRKELYDLQQRIKILTERLGFEDLDRAEESLNDKLSGVTREHKLAVEKISALTSELESTRNQLVQEQAARVEEQQLTEGLKSDLARRKQTILDAQAESEQDREALGRLKLELQSEWQKSSKLEFQISTYRKENERLISECEELKSALTKGRIQRLSLAPETPLRDPSAKIDIPAVGGQDLSAPEDIGSLPADAQVAHLRRQYDELLSSKERLAEKYGKDLAQWNMFKEKYRVSSGGKGIVVSERGIKTQSRVAKWAKDSPTPAARTSHSRAIPATPVGNDVFIKQEESTPTLAALPRLQRLQLNPPSSGPVTPEGVTPATSNTETQDSRSVSPVVPTNEHSTKERFPGAKSTGQKPAARPGIMTIKQGSQSDNEGSLLLRKLSHTSAAPPLARSMSSPAESPHHPKDGARRLKLLGKRKAFAFDGESSDEDPATPRANRGMSALASEPADQSRDERDAQLRELRRKSGPQAVTDYQQFKGRGRYAVTSKPGDKTINSEFEINPIHNEGVAFQFDSVVRDKNERKKLTAGDCIACKEYYEAVGAMPARPGAPLWKSPPPEGAGPSLRPHSCKHREGGADLSVSDDVDMEDDVGLAAHKQAISRHRHKWVPASTPPDYWNIGFPDTQQVEEINRRAGELHNQKRTAIEQEAGISPDEKEADTGNGHNSRLWVLEIHQLTGGSEEGSAKRME</sequence>
<feature type="region of interest" description="Disordered" evidence="5">
    <location>
        <begin position="685"/>
        <end position="713"/>
    </location>
</feature>
<dbReference type="PANTHER" id="PTHR15107:SF0">
    <property type="entry name" value="DNA ENDONUCLEASE ACTIVATOR CTP1 C-TERMINAL DOMAIN-CONTAINING PROTEIN"/>
    <property type="match status" value="1"/>
</dbReference>
<dbReference type="InterPro" id="IPR013882">
    <property type="entry name" value="Ctp1_C"/>
</dbReference>
<dbReference type="GO" id="GO:0010792">
    <property type="term" value="P:DNA double-strand break processing involved in repair via single-strand annealing"/>
    <property type="evidence" value="ECO:0007669"/>
    <property type="project" value="TreeGrafter"/>
</dbReference>
<feature type="compositionally biased region" description="Polar residues" evidence="5">
    <location>
        <begin position="365"/>
        <end position="378"/>
    </location>
</feature>
<evidence type="ECO:0000256" key="2">
    <source>
        <dbReference type="ARBA" id="ARBA00022763"/>
    </source>
</evidence>
<dbReference type="GO" id="GO:0003684">
    <property type="term" value="F:damaged DNA binding"/>
    <property type="evidence" value="ECO:0007669"/>
    <property type="project" value="TreeGrafter"/>
</dbReference>
<proteinExistence type="predicted"/>
<evidence type="ECO:0000313" key="7">
    <source>
        <dbReference type="EMBL" id="KAF8682129.1"/>
    </source>
</evidence>
<gene>
    <name evidence="7" type="ORF">RHS04_02307</name>
</gene>
<name>A0A8H7HEI5_9AGAM</name>
<feature type="region of interest" description="Disordered" evidence="5">
    <location>
        <begin position="349"/>
        <end position="504"/>
    </location>
</feature>
<keyword evidence="7" id="KW-0540">Nuclease</keyword>
<dbReference type="EMBL" id="JACYCC010000035">
    <property type="protein sequence ID" value="KAF8682129.1"/>
    <property type="molecule type" value="Genomic_DNA"/>
</dbReference>
<dbReference type="AlphaFoldDB" id="A0A8H7HEI5"/>
<comment type="caution">
    <text evidence="7">The sequence shown here is derived from an EMBL/GenBank/DDBJ whole genome shotgun (WGS) entry which is preliminary data.</text>
</comment>
<feature type="compositionally biased region" description="Basic and acidic residues" evidence="5">
    <location>
        <begin position="448"/>
        <end position="457"/>
    </location>
</feature>
<evidence type="ECO:0000256" key="3">
    <source>
        <dbReference type="ARBA" id="ARBA00023242"/>
    </source>
</evidence>
<dbReference type="Pfam" id="PF08573">
    <property type="entry name" value="SAE2"/>
    <property type="match status" value="1"/>
</dbReference>
<reference evidence="7" key="1">
    <citation type="submission" date="2020-09" db="EMBL/GenBank/DDBJ databases">
        <title>Comparative genome analyses of four rice-infecting Rhizoctonia solani isolates reveal extensive enrichment of homogalacturonan modification genes.</title>
        <authorList>
            <person name="Lee D.-Y."/>
            <person name="Jeon J."/>
            <person name="Kim K.-T."/>
            <person name="Cheong K."/>
            <person name="Song H."/>
            <person name="Choi G."/>
            <person name="Ko J."/>
            <person name="Opiyo S.O."/>
            <person name="Zuo S."/>
            <person name="Madhav S."/>
            <person name="Lee Y.-H."/>
            <person name="Wang G.-L."/>
        </authorList>
    </citation>
    <scope>NUCLEOTIDE SEQUENCE</scope>
    <source>
        <strain evidence="7">AG1-IA YN-7</strain>
    </source>
</reference>
<feature type="compositionally biased region" description="Basic residues" evidence="5">
    <location>
        <begin position="458"/>
        <end position="467"/>
    </location>
</feature>
<dbReference type="InterPro" id="IPR033316">
    <property type="entry name" value="RBBP8-like"/>
</dbReference>
<dbReference type="PANTHER" id="PTHR15107">
    <property type="entry name" value="RETINOBLASTOMA BINDING PROTEIN 8"/>
    <property type="match status" value="1"/>
</dbReference>
<evidence type="ECO:0000313" key="8">
    <source>
        <dbReference type="Proteomes" id="UP000650582"/>
    </source>
</evidence>
<evidence type="ECO:0000259" key="6">
    <source>
        <dbReference type="Pfam" id="PF08573"/>
    </source>
</evidence>
<accession>A0A8H7HEI5</accession>
<keyword evidence="4" id="KW-0175">Coiled coil</keyword>
<keyword evidence="7" id="KW-0378">Hydrolase</keyword>
<keyword evidence="2" id="KW-0227">DNA damage</keyword>
<dbReference type="GO" id="GO:0004519">
    <property type="term" value="F:endonuclease activity"/>
    <property type="evidence" value="ECO:0007669"/>
    <property type="project" value="UniProtKB-KW"/>
</dbReference>
<dbReference type="GO" id="GO:0005634">
    <property type="term" value="C:nucleus"/>
    <property type="evidence" value="ECO:0007669"/>
    <property type="project" value="UniProtKB-SubCell"/>
</dbReference>
<evidence type="ECO:0000256" key="4">
    <source>
        <dbReference type="SAM" id="Coils"/>
    </source>
</evidence>
<comment type="subcellular location">
    <subcellularLocation>
        <location evidence="1">Nucleus</location>
    </subcellularLocation>
</comment>
<feature type="region of interest" description="Disordered" evidence="5">
    <location>
        <begin position="301"/>
        <end position="320"/>
    </location>
</feature>
<feature type="coiled-coil region" evidence="4">
    <location>
        <begin position="38"/>
        <end position="65"/>
    </location>
</feature>
<evidence type="ECO:0000256" key="1">
    <source>
        <dbReference type="ARBA" id="ARBA00004123"/>
    </source>
</evidence>